<evidence type="ECO:0000313" key="1">
    <source>
        <dbReference type="EMBL" id="ATN94613.1"/>
    </source>
</evidence>
<dbReference type="Proteomes" id="UP000242032">
    <property type="component" value="Segment"/>
</dbReference>
<dbReference type="EMBL" id="MF805716">
    <property type="protein sequence ID" value="ATN94613.1"/>
    <property type="molecule type" value="Genomic_DNA"/>
</dbReference>
<sequence>MARRSNKIRIGFNIINNTGTPVHSNDVVELRKSIMACFGLGGDHYVHIDTIIDECNSSVVPNYIDAVVHVNLNTAKQSARFKKIYDLVNHLKVNLGATNVVVDASEYIQPSHMSYIEDDHLHMLVRREGKEVIKTLFTDEYGAKPLSNMAFTDHMVLDNDISGIYLIGEENRANKLTNIISTSIRTGNFNFRTMLAIRNFYKNQFSGQSALIANAWARNGFYVDVLVKFTNGKVISFAKNDFVGGPTELEFHYFGVDGRENWDNASNRFVHQEFEKTYSVKL</sequence>
<evidence type="ECO:0000313" key="2">
    <source>
        <dbReference type="Proteomes" id="UP000242032"/>
    </source>
</evidence>
<accession>A0A2D1GQK3</accession>
<organism evidence="1 2">
    <name type="scientific">Pseudomonas phage SL2</name>
    <dbReference type="NCBI Taxonomy" id="2041345"/>
    <lineage>
        <taxon>Viruses</taxon>
        <taxon>Duplodnaviria</taxon>
        <taxon>Heunggongvirae</taxon>
        <taxon>Uroviricota</taxon>
        <taxon>Caudoviricetes</taxon>
        <taxon>Chimalliviridae</taxon>
        <taxon>Phikzvirus</taxon>
        <taxon>Phikzvirus SL2</taxon>
    </lineage>
</organism>
<gene>
    <name evidence="1" type="ORF">SL2_036</name>
</gene>
<name>A0A2D1GQK3_9CAUD</name>
<protein>
    <submittedName>
        <fullName evidence="1">Uncharacterized protein</fullName>
    </submittedName>
</protein>
<keyword evidence="2" id="KW-1185">Reference proteome</keyword>
<reference evidence="1 2" key="1">
    <citation type="journal article" date="2017" name="Viruses">
        <title>Differential Effect of Newly Isolated Phages Belonging to PB1-Like, phiKZ-Like and LUZ24-Like Viruses against Multi-Drug Resistant Pseudomonas aeruginosa under Varying Growth Conditions.</title>
        <authorList>
            <person name="Latz S."/>
            <person name="Kruttgen A."/>
            <person name="Hafner H."/>
            <person name="Buhl E.M."/>
            <person name="Ritter K."/>
            <person name="Horz H.P."/>
        </authorList>
    </citation>
    <scope>NUCLEOTIDE SEQUENCE [LARGE SCALE GENOMIC DNA]</scope>
</reference>
<proteinExistence type="predicted"/>